<proteinExistence type="predicted"/>
<evidence type="ECO:0000313" key="1">
    <source>
        <dbReference type="EMBL" id="RQW95981.1"/>
    </source>
</evidence>
<accession>A0A3N9W596</accession>
<dbReference type="EMBL" id="QGSZ01000348">
    <property type="protein sequence ID" value="RQW95981.1"/>
    <property type="molecule type" value="Genomic_DNA"/>
</dbReference>
<keyword evidence="2" id="KW-1185">Reference proteome</keyword>
<organism evidence="1 2">
    <name type="scientific">Micromonospora inaquosa</name>
    <dbReference type="NCBI Taxonomy" id="2203716"/>
    <lineage>
        <taxon>Bacteria</taxon>
        <taxon>Bacillati</taxon>
        <taxon>Actinomycetota</taxon>
        <taxon>Actinomycetes</taxon>
        <taxon>Micromonosporales</taxon>
        <taxon>Micromonosporaceae</taxon>
        <taxon>Micromonospora</taxon>
    </lineage>
</organism>
<gene>
    <name evidence="1" type="ORF">DLJ59_31900</name>
</gene>
<comment type="caution">
    <text evidence="1">The sequence shown here is derived from an EMBL/GenBank/DDBJ whole genome shotgun (WGS) entry which is preliminary data.</text>
</comment>
<evidence type="ECO:0000313" key="2">
    <source>
        <dbReference type="Proteomes" id="UP000282312"/>
    </source>
</evidence>
<dbReference type="AlphaFoldDB" id="A0A3N9W596"/>
<dbReference type="Proteomes" id="UP000282312">
    <property type="component" value="Unassembled WGS sequence"/>
</dbReference>
<protein>
    <submittedName>
        <fullName evidence="1">Transcriptional regulator</fullName>
    </submittedName>
</protein>
<name>A0A3N9W596_9ACTN</name>
<sequence length="447" mass="49167">MTRTPSPRSQLLVHPLSYVREQRSWTQQDLVDVIARRLNTAARREKAWRWERWGVVPDEDSQVALADELGVDRQTVRALGWPHWLPTGPAISTSAPWTVNGAIALLDDTAGPAVLDRRGFLIMQAGLAAAIAERWLATEPPKINAALEGGRVDTDLLDCFEQRLPALRRMDASLGGGSVRSLVDAELRLVTDLLRHSSYSEVAGNRLLVVAAELGRIAGWASFDAGFHAAAERYWFAALHAAHSAADRAAGANILKCMSLQRVDTERPTEALRLADAARAGAKDAPARVRAMLTTRLARTHAVLGESVACERRLAEADTEMSRADDEASPAWASYFDHAEYAAQVAACYLLLQRHHASDYWLQQTLALQPAERSRDRATYLIWRADSVLNLGDVEQACSLVAQAAPDVVATRSVRNHRRLLDIHGRLVAHRHPAAGALDERVRSLLT</sequence>
<reference evidence="1 2" key="1">
    <citation type="submission" date="2018-05" db="EMBL/GenBank/DDBJ databases">
        <title>Micromonospora from Atacama Desert.</title>
        <authorList>
            <person name="Carro L."/>
            <person name="Goodfellow M."/>
            <person name="Klenk H.-P."/>
        </authorList>
    </citation>
    <scope>NUCLEOTIDE SEQUENCE [LARGE SCALE GENOMIC DNA]</scope>
    <source>
        <strain evidence="1 2">LB39</strain>
    </source>
</reference>
<dbReference type="OrthoDB" id="3213425at2"/>